<evidence type="ECO:0000313" key="1">
    <source>
        <dbReference type="EMBL" id="KAJ9095984.1"/>
    </source>
</evidence>
<reference evidence="1" key="1">
    <citation type="submission" date="2023-04" db="EMBL/GenBank/DDBJ databases">
        <title>Draft Genome sequencing of Naganishia species isolated from polar environments using Oxford Nanopore Technology.</title>
        <authorList>
            <person name="Leo P."/>
            <person name="Venkateswaran K."/>
        </authorList>
    </citation>
    <scope>NUCLEOTIDE SEQUENCE</scope>
    <source>
        <strain evidence="1">MNA-CCFEE 5423</strain>
    </source>
</reference>
<dbReference type="Proteomes" id="UP001227268">
    <property type="component" value="Unassembled WGS sequence"/>
</dbReference>
<evidence type="ECO:0000313" key="2">
    <source>
        <dbReference type="Proteomes" id="UP001227268"/>
    </source>
</evidence>
<keyword evidence="2" id="KW-1185">Reference proteome</keyword>
<dbReference type="EMBL" id="JASBWT010000020">
    <property type="protein sequence ID" value="KAJ9095984.1"/>
    <property type="molecule type" value="Genomic_DNA"/>
</dbReference>
<comment type="caution">
    <text evidence="1">The sequence shown here is derived from an EMBL/GenBank/DDBJ whole genome shotgun (WGS) entry which is preliminary data.</text>
</comment>
<sequence>MSRSSPAISGTGTPPIPPSIDQYRTIPTVLKRPLLRFTADTPTPQENVTVQSLLELSSTSYTSRLSGKNILLVDPEPVGAAKLEQERRNLALSRGHKRGLADASVLQMDKDKEQARRKRRRKVGVMAREEGKMRGIWEIPRHKEISYNLLLPLHYMYLSYLSEMLPLPPYPSSGTLPTFTTAIPALLPNARLPNGLGCEQFSSRIVKADFTGAIIRVKKAKNPSLIGHSGIVIQETAETFKLVTTANIVKESAAATAASTPSSPPSPPDPTKFIKTLLTIPKIELDILGSSFTFRAEDRAGRKYKPGSAGGGWGEEWVGLEALGLGMEGI</sequence>
<name>A0ACC2VAH1_9TREE</name>
<accession>A0ACC2VAH1</accession>
<gene>
    <name evidence="1" type="ORF">QFC21_005346</name>
</gene>
<organism evidence="1 2">
    <name type="scientific">Naganishia friedmannii</name>
    <dbReference type="NCBI Taxonomy" id="89922"/>
    <lineage>
        <taxon>Eukaryota</taxon>
        <taxon>Fungi</taxon>
        <taxon>Dikarya</taxon>
        <taxon>Basidiomycota</taxon>
        <taxon>Agaricomycotina</taxon>
        <taxon>Tremellomycetes</taxon>
        <taxon>Filobasidiales</taxon>
        <taxon>Filobasidiaceae</taxon>
        <taxon>Naganishia</taxon>
    </lineage>
</organism>
<proteinExistence type="predicted"/>
<protein>
    <submittedName>
        <fullName evidence="1">Uncharacterized protein</fullName>
    </submittedName>
</protein>